<reference evidence="1 2" key="1">
    <citation type="journal article" date="2020" name="Cell">
        <title>Large-Scale Comparative Analyses of Tick Genomes Elucidate Their Genetic Diversity and Vector Capacities.</title>
        <authorList>
            <consortium name="Tick Genome and Microbiome Consortium (TIGMIC)"/>
            <person name="Jia N."/>
            <person name="Wang J."/>
            <person name="Shi W."/>
            <person name="Du L."/>
            <person name="Sun Y."/>
            <person name="Zhan W."/>
            <person name="Jiang J.F."/>
            <person name="Wang Q."/>
            <person name="Zhang B."/>
            <person name="Ji P."/>
            <person name="Bell-Sakyi L."/>
            <person name="Cui X.M."/>
            <person name="Yuan T.T."/>
            <person name="Jiang B.G."/>
            <person name="Yang W.F."/>
            <person name="Lam T.T."/>
            <person name="Chang Q.C."/>
            <person name="Ding S.J."/>
            <person name="Wang X.J."/>
            <person name="Zhu J.G."/>
            <person name="Ruan X.D."/>
            <person name="Zhao L."/>
            <person name="Wei J.T."/>
            <person name="Ye R.Z."/>
            <person name="Que T.C."/>
            <person name="Du C.H."/>
            <person name="Zhou Y.H."/>
            <person name="Cheng J.X."/>
            <person name="Dai P.F."/>
            <person name="Guo W.B."/>
            <person name="Han X.H."/>
            <person name="Huang E.J."/>
            <person name="Li L.F."/>
            <person name="Wei W."/>
            <person name="Gao Y.C."/>
            <person name="Liu J.Z."/>
            <person name="Shao H.Z."/>
            <person name="Wang X."/>
            <person name="Wang C.C."/>
            <person name="Yang T.C."/>
            <person name="Huo Q.B."/>
            <person name="Li W."/>
            <person name="Chen H.Y."/>
            <person name="Chen S.E."/>
            <person name="Zhou L.G."/>
            <person name="Ni X.B."/>
            <person name="Tian J.H."/>
            <person name="Sheng Y."/>
            <person name="Liu T."/>
            <person name="Pan Y.S."/>
            <person name="Xia L.Y."/>
            <person name="Li J."/>
            <person name="Zhao F."/>
            <person name="Cao W.C."/>
        </authorList>
    </citation>
    <scope>NUCLEOTIDE SEQUENCE [LARGE SCALE GENOMIC DNA]</scope>
    <source>
        <strain evidence="1">Iper-2018</strain>
    </source>
</reference>
<evidence type="ECO:0000313" key="1">
    <source>
        <dbReference type="EMBL" id="KAG0442584.1"/>
    </source>
</evidence>
<gene>
    <name evidence="1" type="ORF">HPB47_015662</name>
</gene>
<accession>A0AC60QWH7</accession>
<organism evidence="1 2">
    <name type="scientific">Ixodes persulcatus</name>
    <name type="common">Taiga tick</name>
    <dbReference type="NCBI Taxonomy" id="34615"/>
    <lineage>
        <taxon>Eukaryota</taxon>
        <taxon>Metazoa</taxon>
        <taxon>Ecdysozoa</taxon>
        <taxon>Arthropoda</taxon>
        <taxon>Chelicerata</taxon>
        <taxon>Arachnida</taxon>
        <taxon>Acari</taxon>
        <taxon>Parasitiformes</taxon>
        <taxon>Ixodida</taxon>
        <taxon>Ixodoidea</taxon>
        <taxon>Ixodidae</taxon>
        <taxon>Ixodinae</taxon>
        <taxon>Ixodes</taxon>
    </lineage>
</organism>
<name>A0AC60QWH7_IXOPE</name>
<sequence>MATWRETSVGGAPADGRSATAQAACWDREAGKPASLIQRVWGPGGQSPDPVLWKYPPLVESEGRGGDNQSYGRGTGPYAGTMGACSQKTKDGQGKRE</sequence>
<proteinExistence type="predicted"/>
<protein>
    <submittedName>
        <fullName evidence="1">Uncharacterized protein</fullName>
    </submittedName>
</protein>
<dbReference type="Proteomes" id="UP000805193">
    <property type="component" value="Unassembled WGS sequence"/>
</dbReference>
<keyword evidence="2" id="KW-1185">Reference proteome</keyword>
<evidence type="ECO:0000313" key="2">
    <source>
        <dbReference type="Proteomes" id="UP000805193"/>
    </source>
</evidence>
<dbReference type="EMBL" id="JABSTQ010004326">
    <property type="protein sequence ID" value="KAG0442584.1"/>
    <property type="molecule type" value="Genomic_DNA"/>
</dbReference>
<comment type="caution">
    <text evidence="1">The sequence shown here is derived from an EMBL/GenBank/DDBJ whole genome shotgun (WGS) entry which is preliminary data.</text>
</comment>